<evidence type="ECO:0000313" key="4">
    <source>
        <dbReference type="Proteomes" id="UP000265509"/>
    </source>
</evidence>
<dbReference type="GO" id="GO:0004519">
    <property type="term" value="F:endonuclease activity"/>
    <property type="evidence" value="ECO:0007669"/>
    <property type="project" value="UniProtKB-KW"/>
</dbReference>
<feature type="domain" description="Endonuclease/exonuclease/phosphatase" evidence="2">
    <location>
        <begin position="4"/>
        <end position="259"/>
    </location>
</feature>
<dbReference type="EMBL" id="QRAN01000002">
    <property type="protein sequence ID" value="RLQ23279.1"/>
    <property type="molecule type" value="Genomic_DNA"/>
</dbReference>
<dbReference type="Gene3D" id="3.60.10.10">
    <property type="entry name" value="Endonuclease/exonuclease/phosphatase"/>
    <property type="match status" value="1"/>
</dbReference>
<dbReference type="Pfam" id="PF03372">
    <property type="entry name" value="Exo_endo_phos"/>
    <property type="match status" value="1"/>
</dbReference>
<feature type="region of interest" description="Disordered" evidence="1">
    <location>
        <begin position="194"/>
        <end position="215"/>
    </location>
</feature>
<evidence type="ECO:0000259" key="2">
    <source>
        <dbReference type="Pfam" id="PF03372"/>
    </source>
</evidence>
<dbReference type="OrthoDB" id="583592at2"/>
<dbReference type="RefSeq" id="WP_117952457.1">
    <property type="nucleotide sequence ID" value="NZ_QRAN01000002.1"/>
</dbReference>
<comment type="caution">
    <text evidence="3">The sequence shown here is derived from an EMBL/GenBank/DDBJ whole genome shotgun (WGS) entry which is preliminary data.</text>
</comment>
<accession>A0A3L7E2K3</accession>
<dbReference type="SUPFAM" id="SSF56219">
    <property type="entry name" value="DNase I-like"/>
    <property type="match status" value="1"/>
</dbReference>
<proteinExistence type="predicted"/>
<evidence type="ECO:0000256" key="1">
    <source>
        <dbReference type="SAM" id="MobiDB-lite"/>
    </source>
</evidence>
<sequence>MKIVSWNINRQTQAWRVLRDSEYDIALVQEAGPPPAGLLDDSDISPGEWSTAGAIRRPWRTAIVRLSKEVDVEWVQCRPLELANSDDFPVSRRGTIAAARVSKPGLDPILLCSCYSVWERMQGTSEIFSDGSAHRLLSDLSWATWSEKRVIVAGDFNILNRYGENRSQYWGRRYTSVFDRAKTIGLEFAGPQYPQGRQASPWPDELPEGSKDVPTYYPRQRDLGGATRQIDFVFCSPSLKSKLSTEAKNQIDDWGPSDHCRIEIKVND</sequence>
<dbReference type="InterPro" id="IPR036691">
    <property type="entry name" value="Endo/exonu/phosph_ase_sf"/>
</dbReference>
<organism evidence="3 4">
    <name type="scientific">Seongchinamella sediminis</name>
    <dbReference type="NCBI Taxonomy" id="2283635"/>
    <lineage>
        <taxon>Bacteria</taxon>
        <taxon>Pseudomonadati</taxon>
        <taxon>Pseudomonadota</taxon>
        <taxon>Gammaproteobacteria</taxon>
        <taxon>Cellvibrionales</taxon>
        <taxon>Halieaceae</taxon>
        <taxon>Seongchinamella</taxon>
    </lineage>
</organism>
<keyword evidence="3" id="KW-0269">Exonuclease</keyword>
<gene>
    <name evidence="3" type="ORF">DWB85_01620</name>
</gene>
<dbReference type="InterPro" id="IPR005135">
    <property type="entry name" value="Endo/exonuclease/phosphatase"/>
</dbReference>
<name>A0A3L7E2K3_9GAMM</name>
<keyword evidence="3" id="KW-0540">Nuclease</keyword>
<reference evidence="3 4" key="1">
    <citation type="submission" date="2018-07" db="EMBL/GenBank/DDBJ databases">
        <title>Halioglobus sp. genome submission.</title>
        <authorList>
            <person name="Ye M.-Q."/>
            <person name="Du Z.-J."/>
        </authorList>
    </citation>
    <scope>NUCLEOTIDE SEQUENCE [LARGE SCALE GENOMIC DNA]</scope>
    <source>
        <strain evidence="3 4">U0301</strain>
    </source>
</reference>
<dbReference type="Proteomes" id="UP000265509">
    <property type="component" value="Unassembled WGS sequence"/>
</dbReference>
<keyword evidence="3" id="KW-0378">Hydrolase</keyword>
<keyword evidence="4" id="KW-1185">Reference proteome</keyword>
<keyword evidence="3" id="KW-0255">Endonuclease</keyword>
<dbReference type="GO" id="GO:0004527">
    <property type="term" value="F:exonuclease activity"/>
    <property type="evidence" value="ECO:0007669"/>
    <property type="project" value="UniProtKB-KW"/>
</dbReference>
<dbReference type="AlphaFoldDB" id="A0A3L7E2K3"/>
<evidence type="ECO:0000313" key="3">
    <source>
        <dbReference type="EMBL" id="RLQ23279.1"/>
    </source>
</evidence>
<protein>
    <submittedName>
        <fullName evidence="3">Endonuclease/exonuclease/phosphatase family protein</fullName>
    </submittedName>
</protein>